<feature type="domain" description="MmgE/PrpD N-terminal" evidence="2">
    <location>
        <begin position="57"/>
        <end position="217"/>
    </location>
</feature>
<dbReference type="SUPFAM" id="SSF103378">
    <property type="entry name" value="2-methylcitrate dehydratase PrpD"/>
    <property type="match status" value="1"/>
</dbReference>
<proteinExistence type="inferred from homology"/>
<organism evidence="4 5">
    <name type="scientific">Actinorhabdospora filicis</name>
    <dbReference type="NCBI Taxonomy" id="1785913"/>
    <lineage>
        <taxon>Bacteria</taxon>
        <taxon>Bacillati</taxon>
        <taxon>Actinomycetota</taxon>
        <taxon>Actinomycetes</taxon>
        <taxon>Micromonosporales</taxon>
        <taxon>Micromonosporaceae</taxon>
        <taxon>Actinorhabdospora</taxon>
    </lineage>
</organism>
<dbReference type="Gene3D" id="3.30.1330.120">
    <property type="entry name" value="2-methylcitrate dehydratase PrpD"/>
    <property type="match status" value="1"/>
</dbReference>
<dbReference type="InterPro" id="IPR036148">
    <property type="entry name" value="MmgE/PrpD_sf"/>
</dbReference>
<sequence length="435" mass="45525">MSGAEKTVASLLAAAAVVSYEDLPVPVVEDCRWSLLDLLASCAAGPDPVFWELTTSEGALMRNAFRGHAVDFDPVHPRSHGHPAAMLFPALLPYYTSGACTGRDLITAYAVGHEVMCAFGDVAGRALRDAGRHPTCVLGAIGVVAAVGRLFGLGSDDLERAVFLAALTTTGHSAGFGSAAKPYQLAVAARNGHTAAVAVNDRTVGSIDVAGSIWGVLADPSSFREEDVPAFGAPWRVVDAPTFHKPLPICGYLITTVLGFQRLLCDHALAPSSIASLEVRVPWSVAAVCRPGVPRTAHEARFALGFQLAVCLTRPIEGFESEVGALSRDPDIARLASAAEITHDPTCDDDGSTLITVHLRGGDAVRLEVPVTGAGLALGGELVVNGKWRRYLEDRFPDGAAARLAAATRDLENVAGPEWAGMLANLIPAAATEKE</sequence>
<dbReference type="Proteomes" id="UP001165079">
    <property type="component" value="Unassembled WGS sequence"/>
</dbReference>
<evidence type="ECO:0000259" key="3">
    <source>
        <dbReference type="Pfam" id="PF19305"/>
    </source>
</evidence>
<keyword evidence="5" id="KW-1185">Reference proteome</keyword>
<dbReference type="EMBL" id="BSTX01000001">
    <property type="protein sequence ID" value="GLZ77486.1"/>
    <property type="molecule type" value="Genomic_DNA"/>
</dbReference>
<dbReference type="Gene3D" id="1.10.4100.10">
    <property type="entry name" value="2-methylcitrate dehydratase PrpD"/>
    <property type="match status" value="1"/>
</dbReference>
<feature type="domain" description="MmgE/PrpD C-terminal" evidence="3">
    <location>
        <begin position="248"/>
        <end position="412"/>
    </location>
</feature>
<dbReference type="InterPro" id="IPR045337">
    <property type="entry name" value="MmgE_PrpD_C"/>
</dbReference>
<evidence type="ECO:0000256" key="1">
    <source>
        <dbReference type="ARBA" id="ARBA00006174"/>
    </source>
</evidence>
<dbReference type="RefSeq" id="WP_285662587.1">
    <property type="nucleotide sequence ID" value="NZ_BSTX01000001.1"/>
</dbReference>
<dbReference type="InterPro" id="IPR005656">
    <property type="entry name" value="MmgE_PrpD"/>
</dbReference>
<name>A0A9W6SMU6_9ACTN</name>
<comment type="similarity">
    <text evidence="1">Belongs to the PrpD family.</text>
</comment>
<dbReference type="PANTHER" id="PTHR16943:SF8">
    <property type="entry name" value="2-METHYLCITRATE DEHYDRATASE"/>
    <property type="match status" value="1"/>
</dbReference>
<dbReference type="InterPro" id="IPR042188">
    <property type="entry name" value="MmgE/PrpD_sf_2"/>
</dbReference>
<dbReference type="PANTHER" id="PTHR16943">
    <property type="entry name" value="2-METHYLCITRATE DEHYDRATASE-RELATED"/>
    <property type="match status" value="1"/>
</dbReference>
<evidence type="ECO:0000313" key="4">
    <source>
        <dbReference type="EMBL" id="GLZ77486.1"/>
    </source>
</evidence>
<evidence type="ECO:0000313" key="5">
    <source>
        <dbReference type="Proteomes" id="UP001165079"/>
    </source>
</evidence>
<dbReference type="InterPro" id="IPR045336">
    <property type="entry name" value="MmgE_PrpD_N"/>
</dbReference>
<reference evidence="4" key="1">
    <citation type="submission" date="2023-03" db="EMBL/GenBank/DDBJ databases">
        <title>Actinorhabdospora filicis NBRC 111898.</title>
        <authorList>
            <person name="Ichikawa N."/>
            <person name="Sato H."/>
            <person name="Tonouchi N."/>
        </authorList>
    </citation>
    <scope>NUCLEOTIDE SEQUENCE</scope>
    <source>
        <strain evidence="4">NBRC 111898</strain>
    </source>
</reference>
<dbReference type="Pfam" id="PF19305">
    <property type="entry name" value="MmgE_PrpD_C"/>
    <property type="match status" value="1"/>
</dbReference>
<evidence type="ECO:0008006" key="6">
    <source>
        <dbReference type="Google" id="ProtNLM"/>
    </source>
</evidence>
<dbReference type="InterPro" id="IPR042183">
    <property type="entry name" value="MmgE/PrpD_sf_1"/>
</dbReference>
<gene>
    <name evidence="4" type="ORF">Afil01_22930</name>
</gene>
<accession>A0A9W6SMU6</accession>
<dbReference type="Pfam" id="PF03972">
    <property type="entry name" value="MmgE_PrpD_N"/>
    <property type="match status" value="1"/>
</dbReference>
<comment type="caution">
    <text evidence="4">The sequence shown here is derived from an EMBL/GenBank/DDBJ whole genome shotgun (WGS) entry which is preliminary data.</text>
</comment>
<dbReference type="AlphaFoldDB" id="A0A9W6SMU6"/>
<protein>
    <recommendedName>
        <fullName evidence="6">2-methylcitrate dehydratase PrpD</fullName>
    </recommendedName>
</protein>
<dbReference type="GO" id="GO:0016829">
    <property type="term" value="F:lyase activity"/>
    <property type="evidence" value="ECO:0007669"/>
    <property type="project" value="InterPro"/>
</dbReference>
<evidence type="ECO:0000259" key="2">
    <source>
        <dbReference type="Pfam" id="PF03972"/>
    </source>
</evidence>